<evidence type="ECO:0000256" key="3">
    <source>
        <dbReference type="ARBA" id="ARBA00022691"/>
    </source>
</evidence>
<dbReference type="PROSITE" id="PS51918">
    <property type="entry name" value="RADICAL_SAM"/>
    <property type="match status" value="1"/>
</dbReference>
<dbReference type="GO" id="GO:0046872">
    <property type="term" value="F:metal ion binding"/>
    <property type="evidence" value="ECO:0007669"/>
    <property type="project" value="UniProtKB-KW"/>
</dbReference>
<keyword evidence="6" id="KW-0411">Iron-sulfur</keyword>
<dbReference type="PANTHER" id="PTHR11135">
    <property type="entry name" value="HISTONE ACETYLTRANSFERASE-RELATED"/>
    <property type="match status" value="1"/>
</dbReference>
<reference evidence="8 9" key="1">
    <citation type="submission" date="2023-09" db="EMBL/GenBank/DDBJ databases">
        <authorList>
            <person name="Golyshina O.V."/>
            <person name="Lunev E.A."/>
            <person name="Bargiela R."/>
            <person name="Gaines M.C."/>
            <person name="Daum B."/>
            <person name="Bale N.J."/>
            <person name="Koenen M."/>
            <person name="Sinninghe Damst J.S."/>
            <person name="Yakimov M."/>
            <person name="Golyshin P.N."/>
        </authorList>
    </citation>
    <scope>NUCLEOTIDE SEQUENCE [LARGE SCALE GENOMIC DNA]</scope>
    <source>
        <strain evidence="8 9">M1</strain>
    </source>
</reference>
<dbReference type="InterPro" id="IPR007197">
    <property type="entry name" value="rSAM"/>
</dbReference>
<dbReference type="Proteomes" id="UP001451606">
    <property type="component" value="Chromosome"/>
</dbReference>
<dbReference type="GO" id="GO:0003824">
    <property type="term" value="F:catalytic activity"/>
    <property type="evidence" value="ECO:0007669"/>
    <property type="project" value="InterPro"/>
</dbReference>
<organism evidence="8 9">
    <name type="scientific">Oxyplasma meridianum</name>
    <dbReference type="NCBI Taxonomy" id="3073602"/>
    <lineage>
        <taxon>Archaea</taxon>
        <taxon>Methanobacteriati</taxon>
        <taxon>Thermoplasmatota</taxon>
        <taxon>Thermoplasmata</taxon>
        <taxon>Thermoplasmatales</taxon>
        <taxon>Thermoplasmataceae</taxon>
        <taxon>Oxyplasma</taxon>
    </lineage>
</organism>
<evidence type="ECO:0000256" key="1">
    <source>
        <dbReference type="ARBA" id="ARBA00001966"/>
    </source>
</evidence>
<keyword evidence="5" id="KW-0408">Iron</keyword>
<dbReference type="GO" id="GO:0051539">
    <property type="term" value="F:4 iron, 4 sulfur cluster binding"/>
    <property type="evidence" value="ECO:0007669"/>
    <property type="project" value="UniProtKB-KW"/>
</dbReference>
<accession>A0AAX4NG48</accession>
<dbReference type="GO" id="GO:0002926">
    <property type="term" value="P:tRNA wobble base 5-methoxycarbonylmethyl-2-thiouridinylation"/>
    <property type="evidence" value="ECO:0007669"/>
    <property type="project" value="TreeGrafter"/>
</dbReference>
<dbReference type="InterPro" id="IPR058240">
    <property type="entry name" value="rSAM_sf"/>
</dbReference>
<keyword evidence="4" id="KW-0479">Metal-binding</keyword>
<proteinExistence type="predicted"/>
<evidence type="ECO:0000313" key="9">
    <source>
        <dbReference type="Proteomes" id="UP001451606"/>
    </source>
</evidence>
<dbReference type="RefSeq" id="WP_393970814.1">
    <property type="nucleotide sequence ID" value="NZ_CP133772.1"/>
</dbReference>
<dbReference type="PANTHER" id="PTHR11135:SF0">
    <property type="entry name" value="ELONGATOR COMPLEX PROTEIN 3"/>
    <property type="match status" value="1"/>
</dbReference>
<dbReference type="NCBIfam" id="TIGR01210">
    <property type="entry name" value="archaeosine biosynthesis radical SAM protein RaSEA"/>
    <property type="match status" value="1"/>
</dbReference>
<dbReference type="InterPro" id="IPR013785">
    <property type="entry name" value="Aldolase_TIM"/>
</dbReference>
<dbReference type="GeneID" id="95967786"/>
<keyword evidence="9" id="KW-1185">Reference proteome</keyword>
<comment type="cofactor">
    <cofactor evidence="1">
        <name>[4Fe-4S] cluster</name>
        <dbReference type="ChEBI" id="CHEBI:49883"/>
    </cofactor>
</comment>
<dbReference type="SMART" id="SM00729">
    <property type="entry name" value="Elp3"/>
    <property type="match status" value="1"/>
</dbReference>
<dbReference type="InterPro" id="IPR005909">
    <property type="entry name" value="RaSEA"/>
</dbReference>
<gene>
    <name evidence="8" type="ORF">OXIME_001049</name>
</gene>
<feature type="domain" description="Radical SAM core" evidence="7">
    <location>
        <begin position="37"/>
        <end position="271"/>
    </location>
</feature>
<name>A0AAX4NG48_9ARCH</name>
<evidence type="ECO:0000259" key="7">
    <source>
        <dbReference type="PROSITE" id="PS51918"/>
    </source>
</evidence>
<dbReference type="AlphaFoldDB" id="A0AAX4NG48"/>
<dbReference type="GO" id="GO:0005737">
    <property type="term" value="C:cytoplasm"/>
    <property type="evidence" value="ECO:0007669"/>
    <property type="project" value="TreeGrafter"/>
</dbReference>
<evidence type="ECO:0000256" key="5">
    <source>
        <dbReference type="ARBA" id="ARBA00023004"/>
    </source>
</evidence>
<dbReference type="Gene3D" id="3.20.20.70">
    <property type="entry name" value="Aldolase class I"/>
    <property type="match status" value="1"/>
</dbReference>
<evidence type="ECO:0000313" key="8">
    <source>
        <dbReference type="EMBL" id="WYY00477.1"/>
    </source>
</evidence>
<dbReference type="InterPro" id="IPR039661">
    <property type="entry name" value="ELP3"/>
</dbReference>
<keyword evidence="2" id="KW-0004">4Fe-4S</keyword>
<dbReference type="PIRSF" id="PIRSF004954">
    <property type="entry name" value="Radical_SAM"/>
    <property type="match status" value="1"/>
</dbReference>
<keyword evidence="3" id="KW-0949">S-adenosyl-L-methionine</keyword>
<dbReference type="Pfam" id="PF04055">
    <property type="entry name" value="Radical_SAM"/>
    <property type="match status" value="1"/>
</dbReference>
<dbReference type="SFLD" id="SFLDS00029">
    <property type="entry name" value="Radical_SAM"/>
    <property type="match status" value="1"/>
</dbReference>
<dbReference type="KEGG" id="omr:OXIME_001049"/>
<dbReference type="SUPFAM" id="SSF102114">
    <property type="entry name" value="Radical SAM enzymes"/>
    <property type="match status" value="1"/>
</dbReference>
<evidence type="ECO:0000256" key="2">
    <source>
        <dbReference type="ARBA" id="ARBA00022485"/>
    </source>
</evidence>
<evidence type="ECO:0000256" key="4">
    <source>
        <dbReference type="ARBA" id="ARBA00022723"/>
    </source>
</evidence>
<dbReference type="CDD" id="cd01335">
    <property type="entry name" value="Radical_SAM"/>
    <property type="match status" value="1"/>
</dbReference>
<dbReference type="EMBL" id="CP133772">
    <property type="protein sequence ID" value="WYY00477.1"/>
    <property type="molecule type" value="Genomic_DNA"/>
</dbReference>
<evidence type="ECO:0000256" key="6">
    <source>
        <dbReference type="ARBA" id="ARBA00023014"/>
    </source>
</evidence>
<dbReference type="InterPro" id="IPR006638">
    <property type="entry name" value="Elp3/MiaA/NifB-like_rSAM"/>
</dbReference>
<sequence length="352" mass="40133">MINREYAKQIKKLMPNRESASDPNSPVSMWKEMDRLRGYPEPTSVVIFRTKGCSWYNFSSCSMCGYFNDVSSSIKEEDLYKQVDYAFRSLGETRILKVFTSGSFLDPLEVPIGVRDYFMEKAEANLDKLLVESRTEYINARNLSGIKNYGVDIRIAIGLESSNDTIVRESINKGSTFAKFVESARVLKDLGLELRTYLLLKPPFVSEKASVEDMIRSIKDVSNLTDDVSINPMNIQKNTMVEKLWKKGLYRPPRLWSIARILLESRNMGTQVISYPTGGNKIRGAHNQEDSIELLNLIFSASLTQDFSDLETFYNNSDKSSYFNDLCLEDSMVFQQDLDRMVDRLGAASMTV</sequence>
<protein>
    <submittedName>
        <fullName evidence="8">Archaeosine biosynthesis radical SAM protein RaSEA</fullName>
    </submittedName>
</protein>